<dbReference type="EMBL" id="VWXT01000627">
    <property type="protein sequence ID" value="KAA6169483.1"/>
    <property type="molecule type" value="Genomic_DNA"/>
</dbReference>
<evidence type="ECO:0000313" key="2">
    <source>
        <dbReference type="Proteomes" id="UP000323909"/>
    </source>
</evidence>
<accession>A0A5M8E9Z8</accession>
<gene>
    <name evidence="1" type="ORF">F3K53_29455</name>
</gene>
<dbReference type="Proteomes" id="UP000323909">
    <property type="component" value="Unassembled WGS sequence"/>
</dbReference>
<sequence length="113" mass="12007">MNGVLVSRSALLPAPSIVPSSGNVISRAVIVGNKARLVIPLYPGIAIGDQVHVQILTDGQWGFFSSATVTDVDTMIEFVLYDALFASPTTQATASYIVNNNDYSAQALYSVED</sequence>
<name>A0A5M8E9Z8_PSEVE</name>
<evidence type="ECO:0000313" key="1">
    <source>
        <dbReference type="EMBL" id="KAA6169483.1"/>
    </source>
</evidence>
<protein>
    <submittedName>
        <fullName evidence="1">Uncharacterized protein</fullName>
    </submittedName>
</protein>
<reference evidence="1 2" key="1">
    <citation type="submission" date="2019-09" db="EMBL/GenBank/DDBJ databases">
        <title>Genomic sequencing of 4 copper resistant soil isolates.</title>
        <authorList>
            <person name="Havryliuk O."/>
        </authorList>
    </citation>
    <scope>NUCLEOTIDE SEQUENCE [LARGE SCALE GENOMIC DNA]</scope>
    <source>
        <strain evidence="1 2">UKR4</strain>
    </source>
</reference>
<dbReference type="RefSeq" id="WP_150056307.1">
    <property type="nucleotide sequence ID" value="NZ_VWXT01000627.1"/>
</dbReference>
<comment type="caution">
    <text evidence="1">The sequence shown here is derived from an EMBL/GenBank/DDBJ whole genome shotgun (WGS) entry which is preliminary data.</text>
</comment>
<dbReference type="AlphaFoldDB" id="A0A5M8E9Z8"/>
<organism evidence="1 2">
    <name type="scientific">Pseudomonas veronii</name>
    <dbReference type="NCBI Taxonomy" id="76761"/>
    <lineage>
        <taxon>Bacteria</taxon>
        <taxon>Pseudomonadati</taxon>
        <taxon>Pseudomonadota</taxon>
        <taxon>Gammaproteobacteria</taxon>
        <taxon>Pseudomonadales</taxon>
        <taxon>Pseudomonadaceae</taxon>
        <taxon>Pseudomonas</taxon>
    </lineage>
</organism>
<proteinExistence type="predicted"/>